<organism evidence="2 3">
    <name type="scientific">Phytophthora palmivora</name>
    <dbReference type="NCBI Taxonomy" id="4796"/>
    <lineage>
        <taxon>Eukaryota</taxon>
        <taxon>Sar</taxon>
        <taxon>Stramenopiles</taxon>
        <taxon>Oomycota</taxon>
        <taxon>Peronosporomycetes</taxon>
        <taxon>Peronosporales</taxon>
        <taxon>Peronosporaceae</taxon>
        <taxon>Phytophthora</taxon>
    </lineage>
</organism>
<dbReference type="Pfam" id="PF01498">
    <property type="entry name" value="HTH_Tnp_Tc3_2"/>
    <property type="match status" value="1"/>
</dbReference>
<dbReference type="GO" id="GO:0015074">
    <property type="term" value="P:DNA integration"/>
    <property type="evidence" value="ECO:0007669"/>
    <property type="project" value="InterPro"/>
</dbReference>
<evidence type="ECO:0000313" key="2">
    <source>
        <dbReference type="EMBL" id="POM79121.1"/>
    </source>
</evidence>
<dbReference type="GO" id="GO:0006313">
    <property type="term" value="P:DNA transposition"/>
    <property type="evidence" value="ECO:0007669"/>
    <property type="project" value="InterPro"/>
</dbReference>
<gene>
    <name evidence="2" type="ORF">PHPALM_3270</name>
</gene>
<dbReference type="AlphaFoldDB" id="A0A2P4YMU1"/>
<sequence length="221" mass="25158">MDRRITRAVEGNRFISATRLAAEVGKDIGIRETGLHGRSARKKPYLSRQHRQKRLAYAKKCQRMIADDWKQVMLTDEAMRIAHEAFAPKRVLPTFKSSRKSVMIWGLIRGNGADTLHICKESVMGGYYCHVLGTEGPITKILNDLPDPRQKSSANLNPFDNIWTILKWEINKSPVSLLDELIKELPRLWPGINDSSIKRSVISMPQRLDAVKQARGGHTKY</sequence>
<dbReference type="InterPro" id="IPR036397">
    <property type="entry name" value="RNaseH_sf"/>
</dbReference>
<reference evidence="2 3" key="1">
    <citation type="journal article" date="2017" name="Genome Biol. Evol.">
        <title>Phytophthora megakarya and P. palmivora, closely related causal agents of cacao black pod rot, underwent increases in genome sizes and gene numbers by different mechanisms.</title>
        <authorList>
            <person name="Ali S.S."/>
            <person name="Shao J."/>
            <person name="Lary D.J."/>
            <person name="Kronmiller B."/>
            <person name="Shen D."/>
            <person name="Strem M.D."/>
            <person name="Amoako-Attah I."/>
            <person name="Akrofi A.Y."/>
            <person name="Begoude B.A."/>
            <person name="Ten Hoopen G.M."/>
            <person name="Coulibaly K."/>
            <person name="Kebe B.I."/>
            <person name="Melnick R.L."/>
            <person name="Guiltinan M.J."/>
            <person name="Tyler B.M."/>
            <person name="Meinhardt L.W."/>
            <person name="Bailey B.A."/>
        </authorList>
    </citation>
    <scope>NUCLEOTIDE SEQUENCE [LARGE SCALE GENOMIC DNA]</scope>
    <source>
        <strain evidence="3">sbr112.9</strain>
    </source>
</reference>
<accession>A0A2P4YMU1</accession>
<dbReference type="OrthoDB" id="115694at2759"/>
<comment type="caution">
    <text evidence="2">The sequence shown here is derived from an EMBL/GenBank/DDBJ whole genome shotgun (WGS) entry which is preliminary data.</text>
</comment>
<keyword evidence="3" id="KW-1185">Reference proteome</keyword>
<dbReference type="InterPro" id="IPR002492">
    <property type="entry name" value="Transposase_Tc1-like"/>
</dbReference>
<evidence type="ECO:0000313" key="3">
    <source>
        <dbReference type="Proteomes" id="UP000237271"/>
    </source>
</evidence>
<feature type="domain" description="Transposase Tc1-like" evidence="1">
    <location>
        <begin position="2"/>
        <end position="60"/>
    </location>
</feature>
<dbReference type="GO" id="GO:0003677">
    <property type="term" value="F:DNA binding"/>
    <property type="evidence" value="ECO:0007669"/>
    <property type="project" value="InterPro"/>
</dbReference>
<name>A0A2P4YMU1_9STRA</name>
<dbReference type="EMBL" id="NCKW01001838">
    <property type="protein sequence ID" value="POM79121.1"/>
    <property type="molecule type" value="Genomic_DNA"/>
</dbReference>
<proteinExistence type="predicted"/>
<protein>
    <submittedName>
        <fullName evidence="2">Transposase</fullName>
    </submittedName>
</protein>
<dbReference type="Gene3D" id="3.30.420.10">
    <property type="entry name" value="Ribonuclease H-like superfamily/Ribonuclease H"/>
    <property type="match status" value="2"/>
</dbReference>
<dbReference type="Proteomes" id="UP000237271">
    <property type="component" value="Unassembled WGS sequence"/>
</dbReference>
<evidence type="ECO:0000259" key="1">
    <source>
        <dbReference type="Pfam" id="PF01498"/>
    </source>
</evidence>